<dbReference type="RefSeq" id="WP_220119148.1">
    <property type="nucleotide sequence ID" value="NZ_JAHZUY010000094.1"/>
</dbReference>
<name>A0ABS7F7F2_9PROT</name>
<dbReference type="InterPro" id="IPR019099">
    <property type="entry name" value="Uncharacterised_PGPGW_TM"/>
</dbReference>
<organism evidence="2 3">
    <name type="scientific">Caldovatus aquaticus</name>
    <dbReference type="NCBI Taxonomy" id="2865671"/>
    <lineage>
        <taxon>Bacteria</taxon>
        <taxon>Pseudomonadati</taxon>
        <taxon>Pseudomonadota</taxon>
        <taxon>Alphaproteobacteria</taxon>
        <taxon>Acetobacterales</taxon>
        <taxon>Roseomonadaceae</taxon>
        <taxon>Caldovatus</taxon>
    </lineage>
</organism>
<accession>A0ABS7F7F2</accession>
<evidence type="ECO:0000256" key="1">
    <source>
        <dbReference type="SAM" id="Phobius"/>
    </source>
</evidence>
<evidence type="ECO:0000313" key="2">
    <source>
        <dbReference type="EMBL" id="MBW8271384.1"/>
    </source>
</evidence>
<reference evidence="2 3" key="1">
    <citation type="submission" date="2021-08" db="EMBL/GenBank/DDBJ databases">
        <title>Caldovatus sediminis gen. nov., sp. nov., a moderately thermophilic bacterium isolated from a hot spring.</title>
        <authorList>
            <person name="Hu C.-J."/>
            <person name="Li W.-J."/>
            <person name="Xian W.-D."/>
        </authorList>
    </citation>
    <scope>NUCLEOTIDE SEQUENCE [LARGE SCALE GENOMIC DNA]</scope>
    <source>
        <strain evidence="2 3">SYSU G05006</strain>
    </source>
</reference>
<keyword evidence="1" id="KW-0472">Membrane</keyword>
<sequence>MMEYRPSLRRKVFGWSLLGLGVLGSVLPVLQGALFIALGLFVLRHQYHWAHRGMAWAQARWPRQVEAVEALEARLVRRVRRWQAQARALLSGRA</sequence>
<dbReference type="EMBL" id="JAHZUY010000094">
    <property type="protein sequence ID" value="MBW8271384.1"/>
    <property type="molecule type" value="Genomic_DNA"/>
</dbReference>
<protein>
    <submittedName>
        <fullName evidence="2">PGPGW domain-containing protein</fullName>
    </submittedName>
</protein>
<keyword evidence="1" id="KW-0812">Transmembrane</keyword>
<feature type="transmembrane region" description="Helical" evidence="1">
    <location>
        <begin position="12"/>
        <end position="43"/>
    </location>
</feature>
<evidence type="ECO:0000313" key="3">
    <source>
        <dbReference type="Proteomes" id="UP001519924"/>
    </source>
</evidence>
<dbReference type="Pfam" id="PF09656">
    <property type="entry name" value="PGPGW"/>
    <property type="match status" value="1"/>
</dbReference>
<keyword evidence="3" id="KW-1185">Reference proteome</keyword>
<comment type="caution">
    <text evidence="2">The sequence shown here is derived from an EMBL/GenBank/DDBJ whole genome shotgun (WGS) entry which is preliminary data.</text>
</comment>
<dbReference type="Proteomes" id="UP001519924">
    <property type="component" value="Unassembled WGS sequence"/>
</dbReference>
<keyword evidence="1" id="KW-1133">Transmembrane helix</keyword>
<proteinExistence type="predicted"/>
<gene>
    <name evidence="2" type="ORF">K1J50_18055</name>
</gene>